<proteinExistence type="predicted"/>
<dbReference type="CDD" id="cd06071">
    <property type="entry name" value="Beach"/>
    <property type="match status" value="1"/>
</dbReference>
<gene>
    <name evidence="9" type="ORF">LELG_00401</name>
</gene>
<evidence type="ECO:0000256" key="1">
    <source>
        <dbReference type="ARBA" id="ARBA00022574"/>
    </source>
</evidence>
<dbReference type="Pfam" id="PF02138">
    <property type="entry name" value="Beach"/>
    <property type="match status" value="1"/>
</dbReference>
<dbReference type="InterPro" id="IPR036322">
    <property type="entry name" value="WD40_repeat_dom_sf"/>
</dbReference>
<dbReference type="InterPro" id="IPR015943">
    <property type="entry name" value="WD40/YVTN_repeat-like_dom_sf"/>
</dbReference>
<dbReference type="Gene3D" id="2.130.10.10">
    <property type="entry name" value="YVTN repeat-like/Quinoprotein amine dehydrogenase"/>
    <property type="match status" value="1"/>
</dbReference>
<evidence type="ECO:0000256" key="6">
    <source>
        <dbReference type="SAM" id="MobiDB-lite"/>
    </source>
</evidence>
<dbReference type="OrthoDB" id="26681at2759"/>
<feature type="region of interest" description="Disordered" evidence="6">
    <location>
        <begin position="423"/>
        <end position="447"/>
    </location>
</feature>
<dbReference type="PANTHER" id="PTHR13743">
    <property type="entry name" value="BEIGE/BEACH-RELATED"/>
    <property type="match status" value="1"/>
</dbReference>
<feature type="compositionally biased region" description="Low complexity" evidence="6">
    <location>
        <begin position="437"/>
        <end position="447"/>
    </location>
</feature>
<evidence type="ECO:0000313" key="9">
    <source>
        <dbReference type="EMBL" id="EDK42223.1"/>
    </source>
</evidence>
<feature type="compositionally biased region" description="Low complexity" evidence="6">
    <location>
        <begin position="1505"/>
        <end position="1517"/>
    </location>
</feature>
<dbReference type="SUPFAM" id="SSF49899">
    <property type="entry name" value="Concanavalin A-like lectins/glucanases"/>
    <property type="match status" value="1"/>
</dbReference>
<name>A5DSR5_LODEL</name>
<dbReference type="HOGENOM" id="CLU_000175_3_0_1"/>
<evidence type="ECO:0000259" key="8">
    <source>
        <dbReference type="PROSITE" id="PS51783"/>
    </source>
</evidence>
<dbReference type="SUPFAM" id="SSF50978">
    <property type="entry name" value="WD40 repeat-like"/>
    <property type="match status" value="1"/>
</dbReference>
<feature type="compositionally biased region" description="Acidic residues" evidence="6">
    <location>
        <begin position="98"/>
        <end position="116"/>
    </location>
</feature>
<evidence type="ECO:0000256" key="5">
    <source>
        <dbReference type="PROSITE-ProRule" id="PRU00221"/>
    </source>
</evidence>
<dbReference type="InParanoid" id="A5DSR5"/>
<dbReference type="Gene3D" id="2.30.29.30">
    <property type="entry name" value="Pleckstrin-homology domain (PH domain)/Phosphotyrosine-binding domain (PTB)"/>
    <property type="match status" value="1"/>
</dbReference>
<dbReference type="InterPro" id="IPR000409">
    <property type="entry name" value="BEACH_dom"/>
</dbReference>
<dbReference type="InterPro" id="IPR023362">
    <property type="entry name" value="PH-BEACH_dom"/>
</dbReference>
<keyword evidence="2" id="KW-0677">Repeat</keyword>
<comment type="function">
    <text evidence="3">May be involved in protein sorting and cell wall formation.</text>
</comment>
<dbReference type="SUPFAM" id="SSF50729">
    <property type="entry name" value="PH domain-like"/>
    <property type="match status" value="1"/>
</dbReference>
<dbReference type="PROSITE" id="PS50197">
    <property type="entry name" value="BEACH"/>
    <property type="match status" value="1"/>
</dbReference>
<dbReference type="SMART" id="SM01026">
    <property type="entry name" value="Beach"/>
    <property type="match status" value="1"/>
</dbReference>
<dbReference type="FunFam" id="1.10.1540.10:FF:000001">
    <property type="entry name" value="neurobeachin isoform X1"/>
    <property type="match status" value="1"/>
</dbReference>
<dbReference type="GeneID" id="5235111"/>
<dbReference type="InterPro" id="IPR011993">
    <property type="entry name" value="PH-like_dom_sf"/>
</dbReference>
<dbReference type="SMART" id="SM00320">
    <property type="entry name" value="WD40"/>
    <property type="match status" value="2"/>
</dbReference>
<dbReference type="PROSITE" id="PS51783">
    <property type="entry name" value="PH_BEACH"/>
    <property type="match status" value="1"/>
</dbReference>
<feature type="compositionally biased region" description="Low complexity" evidence="6">
    <location>
        <begin position="1471"/>
        <end position="1487"/>
    </location>
</feature>
<keyword evidence="1 5" id="KW-0853">WD repeat</keyword>
<dbReference type="InterPro" id="IPR050865">
    <property type="entry name" value="BEACH_Domain"/>
</dbReference>
<organism evidence="9 10">
    <name type="scientific">Lodderomyces elongisporus (strain ATCC 11503 / CBS 2605 / JCM 1781 / NBRC 1676 / NRRL YB-4239)</name>
    <name type="common">Yeast</name>
    <name type="synonym">Saccharomyces elongisporus</name>
    <dbReference type="NCBI Taxonomy" id="379508"/>
    <lineage>
        <taxon>Eukaryota</taxon>
        <taxon>Fungi</taxon>
        <taxon>Dikarya</taxon>
        <taxon>Ascomycota</taxon>
        <taxon>Saccharomycotina</taxon>
        <taxon>Pichiomycetes</taxon>
        <taxon>Debaryomycetaceae</taxon>
        <taxon>Candida/Lodderomyces clade</taxon>
        <taxon>Lodderomyces</taxon>
    </lineage>
</organism>
<accession>A5DSR5</accession>
<sequence>MDHDFKQDVLDTNIDTTNNQPDDLDFNLKVVLESSILNGEGENNDTNVAALDQILLAMSFDVTLKIQNSRYLDLLIGKYLELISSDNFQLQELRENEDKDEEDYGQNENENDDEDTEKDKDKDKEDAMETIAQHYKQMIICLFEVGCTVERTRTMLHFLRETSNPVAKFTILQLIIELCDEHSRLYPYMLISSLQVNFPIQKGLEDAFTIYLWLKLNKHEESDGSSTTILTLTSSYPTAEQSNTTLSICVSGFNQIIIEIANLKTRSRSQFNFNRQVNLTLDIVQLAVVYESATLSLYVNGQYCESVPCSNLSREFANWNKISVGENNAKNNVNNMMYDLYDANNTNTMSEIVDNELIMRTCCVLKCKLSWEWILTLFYMGPGFTWDPRTADEYNISKLVERLDHNSYVEIAKTLSYRRLSHVKLQPQSQPQPQPQSQPQLQPQIQPQLQPQLQTQLNFKAKAKSKLQPQWRTQHQQSYNQFEDRKYNTDASIKLQSTFMDWLKDRNCLLKSLNPIDPKWVLFDSDDYLRLTFASTIKDEKNPVEKPSRSMNLTMHFPTNIYRALYTLDISQILIELLEHDVSVANSNIEYSIHYLCVVMLLKVIASSWQIRQEFEYRGGYKLLAIVLRRLNSNHYVSEQHVTESTLLHASESKYQLGVEAEIDSPMKVDLLGLIDVLFKFCGLINDNTLALINVDGPIHDNHDLMLLNHNCLKNLLLDFELLGNASYMAFVLAQLEGLLINSRYALYNIFVLKQIGFGAKFIQFMKLTTDAEFSLILETRVEGAISALLKVDQSAGFAASLSSYIAFVLSSKSNKHNSSSSLKCAVKALESLTSFICSPSTPTKIVKKLSRCITMHWIILLLKTADGAVVISAIKLLARFLRLHGRRITEKFFENHHGEAVLAQYLDKWWSYEPVLKSVFQSALPNTEHGKNDMYLGSIRQKTKNNEDFFIPQFILLTNDLLALPLSRLSVLGSNPPTPILGSRQNSSQIKELQVVYAVEQYVNWLAQLPMLLEWMFSITILIEKSLDLLCLLKLSFTRYEGEDLVCAKETFSKLIYLMANALFLQLSSADLEPILKSMQDFERKILFNLVIAETFPLLREFLKESTDLPKGRYFENNIRMIISGYYEELYKAKYELSLNDMHAYISCLCLVFESFPGSNTHIKKNILGECVVQYLLKFVYETDELSNSTPDDDYCTTLKTMLFHQQTITSLENLTGLQLAKVVILILGVCLASPKYKDQYLHLEESFAILRSIFLLRKEAMIDGLAMLNGDMRLFALMFEDLVLKNDVETLTRIKKISPFVRNIQQIHNLLITEYSQIDFLRVSNMIQVAFQRGVVRENDMYLLHFEEGSQKLQSQIVKSEILRMKRANQDSYDDEIRIVRGFWDRKKQSTRLLYLIVPSTTTYMLGNIENDERMRKLLYPEDLPLNYQEFIGIQKYRANNKSEKIDLPGDSGSKESYLQSPFLLNTIGNSDSPSHSRSNSNNGSHDFELGGKDENTTSMNSNNNNNNNNKNNNKIKIKEDTDAGDDFTSSTGPKLYDESFEDRNRRVCRALFFGDQIMSLWNVSQVKGLVPTESLMILGKYHLYLIENYFITKDGNVIDVNEAPIEQRDPVLRLVNSQSDINSTSNKSNNNIFSSDSAHGVQSWSLDQLSAVSKRLFLFRDNAFEAFFSDGGSVLITCVSVKERNLLYGKLKAHATGNGKMPDLLDALTNDDGSLTARLISAFASPGGSQNGFNLATRKWVRGEISNFYYLMILNTLAGRTYNDMTQYPVFPWVIANYTSAKLNLSDAKTFRDLSKPMGAQSLERSYKFQERYDALSSLDDKVVPPFHYGTHYSSAMIVSSFLIRMKPFVESYLLLQGGKFDHADRLFKSVEKAWLSASQDNSTDVRELIPEFYYLPEFLINSNEYEFGASQNGDIVNDVELPPWAEGKPHIFIKKNREALESPYVSAHLHEWIDLIFGSKQCGLEAVKALNVFHHASYNGAIDIDNIENEIEKRAAIGMINNFGQTPKQIFFKSHPKKEVLNLPSEYTSAIQWTKKEECEAVFESKLKAPICKLEFLSAMSGDTRKSGWVGRHNCISSEYHMLIRKAPSSSNLGGSILVNDALFKDIHQCDVTAVAAIGEGEFLTGDEDGLLVAWEYNSFGSKCSLNAKATLRGHVSAVVQVLLSKSFKIAVSIDKSGTILVWDLAHLRYIRTLVSPNALLVPGENYKLALSNENGNIAVVNLKLTKYNGCSHYLRVFEINGDIIFEGVVDINSGGNSKFGTGVGTEAEAEAEVEVEVEVEASDKEIIVVFGDDLDSFYSTSKGFGSQKRPYWSKDYIAFGYGKTVKIFELDCPSSQELKLLQEIKLHHLKGDITALQFLKRTEVDEDERLIRGRFELVVGDSTGRVYTLGMEH</sequence>
<evidence type="ECO:0000259" key="7">
    <source>
        <dbReference type="PROSITE" id="PS50197"/>
    </source>
</evidence>
<protein>
    <recommendedName>
        <fullName evidence="4">Beige protein homolog 1</fullName>
    </recommendedName>
</protein>
<dbReference type="EMBL" id="CH981524">
    <property type="protein sequence ID" value="EDK42223.1"/>
    <property type="molecule type" value="Genomic_DNA"/>
</dbReference>
<feature type="compositionally biased region" description="Basic and acidic residues" evidence="6">
    <location>
        <begin position="1488"/>
        <end position="1498"/>
    </location>
</feature>
<evidence type="ECO:0000256" key="2">
    <source>
        <dbReference type="ARBA" id="ARBA00022737"/>
    </source>
</evidence>
<keyword evidence="10" id="KW-1185">Reference proteome</keyword>
<dbReference type="KEGG" id="lel:PVL30_000392"/>
<dbReference type="VEuPathDB" id="FungiDB:LELG_00401"/>
<dbReference type="PROSITE" id="PS50082">
    <property type="entry name" value="WD_REPEATS_2"/>
    <property type="match status" value="1"/>
</dbReference>
<dbReference type="Gene3D" id="1.10.1540.10">
    <property type="entry name" value="BEACH domain"/>
    <property type="match status" value="1"/>
</dbReference>
<dbReference type="InterPro" id="IPR013320">
    <property type="entry name" value="ConA-like_dom_sf"/>
</dbReference>
<dbReference type="InterPro" id="IPR036372">
    <property type="entry name" value="BEACH_dom_sf"/>
</dbReference>
<dbReference type="SUPFAM" id="SSF81837">
    <property type="entry name" value="BEACH domain"/>
    <property type="match status" value="1"/>
</dbReference>
<reference evidence="9 10" key="1">
    <citation type="journal article" date="2009" name="Nature">
        <title>Evolution of pathogenicity and sexual reproduction in eight Candida genomes.</title>
        <authorList>
            <person name="Butler G."/>
            <person name="Rasmussen M.D."/>
            <person name="Lin M.F."/>
            <person name="Santos M.A."/>
            <person name="Sakthikumar S."/>
            <person name="Munro C.A."/>
            <person name="Rheinbay E."/>
            <person name="Grabherr M."/>
            <person name="Forche A."/>
            <person name="Reedy J.L."/>
            <person name="Agrafioti I."/>
            <person name="Arnaud M.B."/>
            <person name="Bates S."/>
            <person name="Brown A.J."/>
            <person name="Brunke S."/>
            <person name="Costanzo M.C."/>
            <person name="Fitzpatrick D.A."/>
            <person name="de Groot P.W."/>
            <person name="Harris D."/>
            <person name="Hoyer L.L."/>
            <person name="Hube B."/>
            <person name="Klis F.M."/>
            <person name="Kodira C."/>
            <person name="Lennard N."/>
            <person name="Logue M.E."/>
            <person name="Martin R."/>
            <person name="Neiman A.M."/>
            <person name="Nikolaou E."/>
            <person name="Quail M.A."/>
            <person name="Quinn J."/>
            <person name="Santos M.C."/>
            <person name="Schmitzberger F.F."/>
            <person name="Sherlock G."/>
            <person name="Shah P."/>
            <person name="Silverstein K.A."/>
            <person name="Skrzypek M.S."/>
            <person name="Soll D."/>
            <person name="Staggs R."/>
            <person name="Stansfield I."/>
            <person name="Stumpf M.P."/>
            <person name="Sudbery P.E."/>
            <person name="Srikantha T."/>
            <person name="Zeng Q."/>
            <person name="Berman J."/>
            <person name="Berriman M."/>
            <person name="Heitman J."/>
            <person name="Gow N.A."/>
            <person name="Lorenz M.C."/>
            <person name="Birren B.W."/>
            <person name="Kellis M."/>
            <person name="Cuomo C.A."/>
        </authorList>
    </citation>
    <scope>NUCLEOTIDE SEQUENCE [LARGE SCALE GENOMIC DNA]</scope>
    <source>
        <strain evidence="10">ATCC 11503 / BCRC 21390 / CBS 2605 / JCM 1781 / NBRC 1676 / NRRL YB-4239</strain>
    </source>
</reference>
<feature type="domain" description="BEACH" evidence="7">
    <location>
        <begin position="1728"/>
        <end position="2022"/>
    </location>
</feature>
<dbReference type="Proteomes" id="UP000001996">
    <property type="component" value="Unassembled WGS sequence"/>
</dbReference>
<feature type="region of interest" description="Disordered" evidence="6">
    <location>
        <begin position="95"/>
        <end position="124"/>
    </location>
</feature>
<dbReference type="OMA" id="FEKDCES"/>
<evidence type="ECO:0000256" key="3">
    <source>
        <dbReference type="ARBA" id="ARBA00054699"/>
    </source>
</evidence>
<dbReference type="PANTHER" id="PTHR13743:SF123">
    <property type="entry name" value="PROTEIN FAN"/>
    <property type="match status" value="1"/>
</dbReference>
<dbReference type="eggNOG" id="KOG1786">
    <property type="taxonomic scope" value="Eukaryota"/>
</dbReference>
<evidence type="ECO:0000313" key="10">
    <source>
        <dbReference type="Proteomes" id="UP000001996"/>
    </source>
</evidence>
<feature type="region of interest" description="Disordered" evidence="6">
    <location>
        <begin position="1467"/>
        <end position="1539"/>
    </location>
</feature>
<evidence type="ECO:0000256" key="4">
    <source>
        <dbReference type="ARBA" id="ARBA00073334"/>
    </source>
</evidence>
<dbReference type="STRING" id="379508.A5DSR5"/>
<dbReference type="InterPro" id="IPR001680">
    <property type="entry name" value="WD40_rpt"/>
</dbReference>
<feature type="domain" description="BEACH-type PH" evidence="8">
    <location>
        <begin position="1555"/>
        <end position="1695"/>
    </location>
</feature>
<feature type="repeat" description="WD" evidence="5">
    <location>
        <begin position="2156"/>
        <end position="2197"/>
    </location>
</feature>
<dbReference type="Pfam" id="PF13385">
    <property type="entry name" value="Laminin_G_3"/>
    <property type="match status" value="1"/>
</dbReference>